<dbReference type="GO" id="GO:0005524">
    <property type="term" value="F:ATP binding"/>
    <property type="evidence" value="ECO:0007669"/>
    <property type="project" value="UniProtKB-KW"/>
</dbReference>
<dbReference type="InterPro" id="IPR036640">
    <property type="entry name" value="ABC1_TM_sf"/>
</dbReference>
<dbReference type="PROSITE" id="PS50893">
    <property type="entry name" value="ABC_TRANSPORTER_2"/>
    <property type="match status" value="1"/>
</dbReference>
<evidence type="ECO:0000256" key="3">
    <source>
        <dbReference type="ARBA" id="ARBA00022475"/>
    </source>
</evidence>
<dbReference type="PROSITE" id="PS50929">
    <property type="entry name" value="ABC_TM1F"/>
    <property type="match status" value="1"/>
</dbReference>
<keyword evidence="3" id="KW-1003">Cell membrane</keyword>
<accession>A0A1S2LLH8</accession>
<keyword evidence="4 9" id="KW-0812">Transmembrane</keyword>
<dbReference type="PANTHER" id="PTHR43394:SF1">
    <property type="entry name" value="ATP-BINDING CASSETTE SUB-FAMILY B MEMBER 10, MITOCHONDRIAL"/>
    <property type="match status" value="1"/>
</dbReference>
<dbReference type="EMBL" id="MLQR01000029">
    <property type="protein sequence ID" value="OIJ13070.1"/>
    <property type="molecule type" value="Genomic_DNA"/>
</dbReference>
<dbReference type="Gene3D" id="3.40.50.300">
    <property type="entry name" value="P-loop containing nucleotide triphosphate hydrolases"/>
    <property type="match status" value="1"/>
</dbReference>
<dbReference type="Pfam" id="PF00005">
    <property type="entry name" value="ABC_tran"/>
    <property type="match status" value="1"/>
</dbReference>
<dbReference type="InterPro" id="IPR011527">
    <property type="entry name" value="ABC1_TM_dom"/>
</dbReference>
<dbReference type="SUPFAM" id="SSF52540">
    <property type="entry name" value="P-loop containing nucleoside triphosphate hydrolases"/>
    <property type="match status" value="1"/>
</dbReference>
<keyword evidence="8 9" id="KW-0472">Membrane</keyword>
<name>A0A1S2LLH8_9BACI</name>
<dbReference type="InterPro" id="IPR027417">
    <property type="entry name" value="P-loop_NTPase"/>
</dbReference>
<keyword evidence="6 12" id="KW-0067">ATP-binding</keyword>
<feature type="domain" description="ABC transmembrane type-1" evidence="11">
    <location>
        <begin position="19"/>
        <end position="303"/>
    </location>
</feature>
<keyword evidence="13" id="KW-1185">Reference proteome</keyword>
<dbReference type="GO" id="GO:0016887">
    <property type="term" value="F:ATP hydrolysis activity"/>
    <property type="evidence" value="ECO:0007669"/>
    <property type="project" value="InterPro"/>
</dbReference>
<dbReference type="SMART" id="SM00382">
    <property type="entry name" value="AAA"/>
    <property type="match status" value="1"/>
</dbReference>
<feature type="transmembrane region" description="Helical" evidence="9">
    <location>
        <begin position="280"/>
        <end position="301"/>
    </location>
</feature>
<dbReference type="InterPro" id="IPR017871">
    <property type="entry name" value="ABC_transporter-like_CS"/>
</dbReference>
<evidence type="ECO:0000313" key="12">
    <source>
        <dbReference type="EMBL" id="OIJ13070.1"/>
    </source>
</evidence>
<feature type="transmembrane region" description="Helical" evidence="9">
    <location>
        <begin position="51"/>
        <end position="77"/>
    </location>
</feature>
<dbReference type="SUPFAM" id="SSF90123">
    <property type="entry name" value="ABC transporter transmembrane region"/>
    <property type="match status" value="1"/>
</dbReference>
<dbReference type="FunFam" id="1.20.1560.10:FF:000011">
    <property type="entry name" value="Multidrug ABC transporter ATP-binding protein"/>
    <property type="match status" value="1"/>
</dbReference>
<dbReference type="CDD" id="cd18541">
    <property type="entry name" value="ABC_6TM_TmrB_like"/>
    <property type="match status" value="1"/>
</dbReference>
<feature type="domain" description="ABC transporter" evidence="10">
    <location>
        <begin position="338"/>
        <end position="571"/>
    </location>
</feature>
<dbReference type="FunFam" id="3.40.50.300:FF:000221">
    <property type="entry name" value="Multidrug ABC transporter ATP-binding protein"/>
    <property type="match status" value="1"/>
</dbReference>
<evidence type="ECO:0000259" key="10">
    <source>
        <dbReference type="PROSITE" id="PS50893"/>
    </source>
</evidence>
<feature type="transmembrane region" description="Helical" evidence="9">
    <location>
        <begin position="160"/>
        <end position="178"/>
    </location>
</feature>
<proteinExistence type="predicted"/>
<dbReference type="Proteomes" id="UP000179524">
    <property type="component" value="Unassembled WGS sequence"/>
</dbReference>
<dbReference type="InterPro" id="IPR003439">
    <property type="entry name" value="ABC_transporter-like_ATP-bd"/>
</dbReference>
<keyword evidence="7 9" id="KW-1133">Transmembrane helix</keyword>
<feature type="transmembrane region" description="Helical" evidence="9">
    <location>
        <begin position="18"/>
        <end position="39"/>
    </location>
</feature>
<dbReference type="PROSITE" id="PS00211">
    <property type="entry name" value="ABC_TRANSPORTER_1"/>
    <property type="match status" value="1"/>
</dbReference>
<sequence>MRVFIDLLWFFKEEKNKYIVGIFLLVFVSILSLVPPYVVGLMVDHIDKGTLTMSILLTWCVILLIIATLIYIFRFFWRIMIFGASIRLARKLRNQLYEHFTRMSPSFYHSKRTGDLMAHSTNDIKAIEQTAGLGVLTLVDSLTMGGFVILTMAFTIDWRLTLIALIPMPFMALATSYYGSLLHERFGKAQVAFSNLNDKVQESMSGIRVIKTFGYEKEDIDSFREKSHDVVEKNISVARVDSLFDPTISLIVSLSFFLSILFGARYVVIGDLTIGELTSFTIYLGLLIWPMLAFGWLFNIVERGRASYKRVSSLLSVKADIEDKDSVLKEQPVGNIKYKINSFSYTEDDELALQEVCFTLKKGDTLGIVGRTGSGKTTLLKLLMRQFDLKDGAIYFANHNITEYSIDSLRKSIGYVPQDQFLFSATIADNIAFAKPQSSLSEIIEAAKIASIHEDIIRLADGYETIVGERGVTLSGGQKQRISIARALIENPEVLILDDNLSAVDAKTEEDILEGLKALRTGKTSIITAHRISAIKYANSIVVLEKGKVIQIGNHEQLMASGGWYKEMYEKQQLESLLEQGGSKDE</sequence>
<evidence type="ECO:0000256" key="2">
    <source>
        <dbReference type="ARBA" id="ARBA00022448"/>
    </source>
</evidence>
<feature type="transmembrane region" description="Helical" evidence="9">
    <location>
        <begin position="248"/>
        <end position="268"/>
    </location>
</feature>
<dbReference type="InterPro" id="IPR039421">
    <property type="entry name" value="Type_1_exporter"/>
</dbReference>
<evidence type="ECO:0000256" key="7">
    <source>
        <dbReference type="ARBA" id="ARBA00022989"/>
    </source>
</evidence>
<evidence type="ECO:0000256" key="4">
    <source>
        <dbReference type="ARBA" id="ARBA00022692"/>
    </source>
</evidence>
<gene>
    <name evidence="12" type="ORF">BKP37_11185</name>
</gene>
<keyword evidence="5" id="KW-0547">Nucleotide-binding</keyword>
<dbReference type="Gene3D" id="1.20.1560.10">
    <property type="entry name" value="ABC transporter type 1, transmembrane domain"/>
    <property type="match status" value="1"/>
</dbReference>
<protein>
    <submittedName>
        <fullName evidence="12">Multidrug ABC transporter permease/ATP-binding protein</fullName>
    </submittedName>
</protein>
<dbReference type="GO" id="GO:0015421">
    <property type="term" value="F:ABC-type oligopeptide transporter activity"/>
    <property type="evidence" value="ECO:0007669"/>
    <property type="project" value="TreeGrafter"/>
</dbReference>
<evidence type="ECO:0000259" key="11">
    <source>
        <dbReference type="PROSITE" id="PS50929"/>
    </source>
</evidence>
<dbReference type="Pfam" id="PF00664">
    <property type="entry name" value="ABC_membrane"/>
    <property type="match status" value="1"/>
</dbReference>
<dbReference type="InterPro" id="IPR003593">
    <property type="entry name" value="AAA+_ATPase"/>
</dbReference>
<dbReference type="RefSeq" id="WP_071309668.1">
    <property type="nucleotide sequence ID" value="NZ_MLQR01000029.1"/>
</dbReference>
<dbReference type="AlphaFoldDB" id="A0A1S2LLH8"/>
<dbReference type="PANTHER" id="PTHR43394">
    <property type="entry name" value="ATP-DEPENDENT PERMEASE MDL1, MITOCHONDRIAL"/>
    <property type="match status" value="1"/>
</dbReference>
<comment type="caution">
    <text evidence="12">The sequence shown here is derived from an EMBL/GenBank/DDBJ whole genome shotgun (WGS) entry which is preliminary data.</text>
</comment>
<evidence type="ECO:0000256" key="6">
    <source>
        <dbReference type="ARBA" id="ARBA00022840"/>
    </source>
</evidence>
<dbReference type="GO" id="GO:0005886">
    <property type="term" value="C:plasma membrane"/>
    <property type="evidence" value="ECO:0007669"/>
    <property type="project" value="UniProtKB-SubCell"/>
</dbReference>
<feature type="transmembrane region" description="Helical" evidence="9">
    <location>
        <begin position="133"/>
        <end position="154"/>
    </location>
</feature>
<evidence type="ECO:0000256" key="8">
    <source>
        <dbReference type="ARBA" id="ARBA00023136"/>
    </source>
</evidence>
<dbReference type="OrthoDB" id="9770415at2"/>
<evidence type="ECO:0000256" key="9">
    <source>
        <dbReference type="SAM" id="Phobius"/>
    </source>
</evidence>
<keyword evidence="2" id="KW-0813">Transport</keyword>
<organism evidence="12 13">
    <name type="scientific">Anaerobacillus alkalilacustris</name>
    <dbReference type="NCBI Taxonomy" id="393763"/>
    <lineage>
        <taxon>Bacteria</taxon>
        <taxon>Bacillati</taxon>
        <taxon>Bacillota</taxon>
        <taxon>Bacilli</taxon>
        <taxon>Bacillales</taxon>
        <taxon>Bacillaceae</taxon>
        <taxon>Anaerobacillus</taxon>
    </lineage>
</organism>
<reference evidence="12 13" key="1">
    <citation type="submission" date="2016-10" db="EMBL/GenBank/DDBJ databases">
        <title>Draft genome sequences of four alkaliphilic bacteria belonging to the Anaerobacillus genus.</title>
        <authorList>
            <person name="Bassil N.M."/>
            <person name="Lloyd J.R."/>
        </authorList>
    </citation>
    <scope>NUCLEOTIDE SEQUENCE [LARGE SCALE GENOMIC DNA]</scope>
    <source>
        <strain evidence="12 13">DSM 18345</strain>
    </source>
</reference>
<evidence type="ECO:0000256" key="5">
    <source>
        <dbReference type="ARBA" id="ARBA00022741"/>
    </source>
</evidence>
<evidence type="ECO:0000313" key="13">
    <source>
        <dbReference type="Proteomes" id="UP000179524"/>
    </source>
</evidence>
<evidence type="ECO:0000256" key="1">
    <source>
        <dbReference type="ARBA" id="ARBA00004651"/>
    </source>
</evidence>
<comment type="subcellular location">
    <subcellularLocation>
        <location evidence="1">Cell membrane</location>
        <topology evidence="1">Multi-pass membrane protein</topology>
    </subcellularLocation>
</comment>